<accession>A0A0A9E696</accession>
<reference evidence="1" key="2">
    <citation type="journal article" date="2015" name="Data Brief">
        <title>Shoot transcriptome of the giant reed, Arundo donax.</title>
        <authorList>
            <person name="Barrero R.A."/>
            <person name="Guerrero F.D."/>
            <person name="Moolhuijzen P."/>
            <person name="Goolsby J.A."/>
            <person name="Tidwell J."/>
            <person name="Bellgard S.E."/>
            <person name="Bellgard M.I."/>
        </authorList>
    </citation>
    <scope>NUCLEOTIDE SEQUENCE</scope>
    <source>
        <tissue evidence="1">Shoot tissue taken approximately 20 cm above the soil surface</tissue>
    </source>
</reference>
<organism evidence="1">
    <name type="scientific">Arundo donax</name>
    <name type="common">Giant reed</name>
    <name type="synonym">Donax arundinaceus</name>
    <dbReference type="NCBI Taxonomy" id="35708"/>
    <lineage>
        <taxon>Eukaryota</taxon>
        <taxon>Viridiplantae</taxon>
        <taxon>Streptophyta</taxon>
        <taxon>Embryophyta</taxon>
        <taxon>Tracheophyta</taxon>
        <taxon>Spermatophyta</taxon>
        <taxon>Magnoliopsida</taxon>
        <taxon>Liliopsida</taxon>
        <taxon>Poales</taxon>
        <taxon>Poaceae</taxon>
        <taxon>PACMAD clade</taxon>
        <taxon>Arundinoideae</taxon>
        <taxon>Arundineae</taxon>
        <taxon>Arundo</taxon>
    </lineage>
</organism>
<dbReference type="EMBL" id="GBRH01201591">
    <property type="protein sequence ID" value="JAD96304.1"/>
    <property type="molecule type" value="Transcribed_RNA"/>
</dbReference>
<dbReference type="AlphaFoldDB" id="A0A0A9E696"/>
<name>A0A0A9E696_ARUDO</name>
<proteinExistence type="predicted"/>
<evidence type="ECO:0000313" key="1">
    <source>
        <dbReference type="EMBL" id="JAD96304.1"/>
    </source>
</evidence>
<protein>
    <submittedName>
        <fullName evidence="1">Uncharacterized protein</fullName>
    </submittedName>
</protein>
<reference evidence="1" key="1">
    <citation type="submission" date="2014-09" db="EMBL/GenBank/DDBJ databases">
        <authorList>
            <person name="Magalhaes I.L.F."/>
            <person name="Oliveira U."/>
            <person name="Santos F.R."/>
            <person name="Vidigal T.H.D.A."/>
            <person name="Brescovit A.D."/>
            <person name="Santos A.J."/>
        </authorList>
    </citation>
    <scope>NUCLEOTIDE SEQUENCE</scope>
    <source>
        <tissue evidence="1">Shoot tissue taken approximately 20 cm above the soil surface</tissue>
    </source>
</reference>
<sequence>MEFCTRKRRFNQKSAYVRLRGFIVVFPPLQYQMATELPDCWIYSHVEELLARLPEELLLSVALW</sequence>